<evidence type="ECO:0000256" key="4">
    <source>
        <dbReference type="ARBA" id="ARBA00022827"/>
    </source>
</evidence>
<evidence type="ECO:0000313" key="7">
    <source>
        <dbReference type="EMBL" id="RKT57083.1"/>
    </source>
</evidence>
<dbReference type="Pfam" id="PF07992">
    <property type="entry name" value="Pyr_redox_2"/>
    <property type="match status" value="1"/>
</dbReference>
<dbReference type="InterPro" id="IPR023753">
    <property type="entry name" value="FAD/NAD-binding_dom"/>
</dbReference>
<protein>
    <submittedName>
        <fullName evidence="7">NADH dehydrogenase FAD-containing subunit</fullName>
    </submittedName>
</protein>
<feature type="domain" description="FAD/NAD(P)-binding" evidence="6">
    <location>
        <begin position="13"/>
        <end position="295"/>
    </location>
</feature>
<reference evidence="7 8" key="1">
    <citation type="submission" date="2018-10" db="EMBL/GenBank/DDBJ databases">
        <title>Sequencing the genomes of 1000 actinobacteria strains.</title>
        <authorList>
            <person name="Klenk H.-P."/>
        </authorList>
    </citation>
    <scope>NUCLEOTIDE SEQUENCE [LARGE SCALE GENOMIC DNA]</scope>
    <source>
        <strain evidence="7 8">DSM 43800</strain>
    </source>
</reference>
<dbReference type="PANTHER" id="PTHR42913:SF3">
    <property type="entry name" value="64 KDA MITOCHONDRIAL NADH DEHYDROGENASE (EUROFUNG)"/>
    <property type="match status" value="1"/>
</dbReference>
<accession>A0A495W8U0</accession>
<dbReference type="OrthoDB" id="9784880at2"/>
<comment type="caution">
    <text evidence="7">The sequence shown here is derived from an EMBL/GenBank/DDBJ whole genome shotgun (WGS) entry which is preliminary data.</text>
</comment>
<comment type="similarity">
    <text evidence="2">Belongs to the NADH dehydrogenase family.</text>
</comment>
<evidence type="ECO:0000259" key="6">
    <source>
        <dbReference type="Pfam" id="PF07992"/>
    </source>
</evidence>
<keyword evidence="4" id="KW-0274">FAD</keyword>
<dbReference type="SUPFAM" id="SSF51905">
    <property type="entry name" value="FAD/NAD(P)-binding domain"/>
    <property type="match status" value="1"/>
</dbReference>
<dbReference type="Proteomes" id="UP000282084">
    <property type="component" value="Unassembled WGS sequence"/>
</dbReference>
<keyword evidence="5" id="KW-0560">Oxidoreductase</keyword>
<dbReference type="PANTHER" id="PTHR42913">
    <property type="entry name" value="APOPTOSIS-INDUCING FACTOR 1"/>
    <property type="match status" value="1"/>
</dbReference>
<organism evidence="7 8">
    <name type="scientific">Saccharothrix australiensis</name>
    <dbReference type="NCBI Taxonomy" id="2072"/>
    <lineage>
        <taxon>Bacteria</taxon>
        <taxon>Bacillati</taxon>
        <taxon>Actinomycetota</taxon>
        <taxon>Actinomycetes</taxon>
        <taxon>Pseudonocardiales</taxon>
        <taxon>Pseudonocardiaceae</taxon>
        <taxon>Saccharothrix</taxon>
    </lineage>
</organism>
<dbReference type="AlphaFoldDB" id="A0A495W8U0"/>
<sequence length="376" mass="40197">MTEHTGSAGTPPRIVVVGAGYAGLAAAKLAAKWTDARVTLVNAHDRFVERVRLHQLAAGQRLRDLPLADLLRGTGVDLVVDRVTAIDPSTREVRLTRGALTYDRLIYALGSHADLDSTPGAREHARTIATREDAERLRADLAHARTVAVVGGGLTGMEAAAELAECHPGLGVTLITSGVLGDALSDRARRHVRDAFDRLGVEVRERTRVTSVHAGGVTPADGASITADTVVWTAGFRVPDLAREAGFAVDDRGRMVVDDTLRSVSHPEVVGIGDAAAVRRPGGAELRMACATGMPAAQQAVRALADRLRGRQPEPFRFRYRQQCISLGRGDGVIQFVDHDDRPSGAVLTGRLAALYKESVVRFTVLFQHYPTLPAG</sequence>
<evidence type="ECO:0000256" key="3">
    <source>
        <dbReference type="ARBA" id="ARBA00022630"/>
    </source>
</evidence>
<dbReference type="Gene3D" id="3.50.50.100">
    <property type="match status" value="1"/>
</dbReference>
<proteinExistence type="inferred from homology"/>
<dbReference type="EMBL" id="RBXO01000001">
    <property type="protein sequence ID" value="RKT57083.1"/>
    <property type="molecule type" value="Genomic_DNA"/>
</dbReference>
<evidence type="ECO:0000256" key="2">
    <source>
        <dbReference type="ARBA" id="ARBA00005272"/>
    </source>
</evidence>
<gene>
    <name evidence="7" type="ORF">C8E97_5797</name>
</gene>
<dbReference type="InterPro" id="IPR036188">
    <property type="entry name" value="FAD/NAD-bd_sf"/>
</dbReference>
<comment type="cofactor">
    <cofactor evidence="1">
        <name>FAD</name>
        <dbReference type="ChEBI" id="CHEBI:57692"/>
    </cofactor>
</comment>
<evidence type="ECO:0000256" key="5">
    <source>
        <dbReference type="ARBA" id="ARBA00023002"/>
    </source>
</evidence>
<name>A0A495W8U0_9PSEU</name>
<dbReference type="InterPro" id="IPR051169">
    <property type="entry name" value="NADH-Q_oxidoreductase"/>
</dbReference>
<keyword evidence="8" id="KW-1185">Reference proteome</keyword>
<dbReference type="RefSeq" id="WP_121008538.1">
    <property type="nucleotide sequence ID" value="NZ_RBXO01000001.1"/>
</dbReference>
<dbReference type="PRINTS" id="PR00469">
    <property type="entry name" value="PNDRDTASEII"/>
</dbReference>
<dbReference type="GO" id="GO:0019646">
    <property type="term" value="P:aerobic electron transport chain"/>
    <property type="evidence" value="ECO:0007669"/>
    <property type="project" value="TreeGrafter"/>
</dbReference>
<evidence type="ECO:0000256" key="1">
    <source>
        <dbReference type="ARBA" id="ARBA00001974"/>
    </source>
</evidence>
<evidence type="ECO:0000313" key="8">
    <source>
        <dbReference type="Proteomes" id="UP000282084"/>
    </source>
</evidence>
<keyword evidence="3" id="KW-0285">Flavoprotein</keyword>
<dbReference type="PRINTS" id="PR00368">
    <property type="entry name" value="FADPNR"/>
</dbReference>
<dbReference type="GO" id="GO:0003955">
    <property type="term" value="F:NAD(P)H dehydrogenase (quinone) activity"/>
    <property type="evidence" value="ECO:0007669"/>
    <property type="project" value="TreeGrafter"/>
</dbReference>